<evidence type="ECO:0000256" key="4">
    <source>
        <dbReference type="ARBA" id="ARBA00023212"/>
    </source>
</evidence>
<feature type="region of interest" description="Disordered" evidence="7">
    <location>
        <begin position="73"/>
        <end position="96"/>
    </location>
</feature>
<evidence type="ECO:0000313" key="9">
    <source>
        <dbReference type="Proteomes" id="UP000694391"/>
    </source>
</evidence>
<dbReference type="PANTHER" id="PTHR33865">
    <property type="entry name" value="PROTEIN FAM183B"/>
    <property type="match status" value="1"/>
</dbReference>
<sequence length="138" mass="16144">MQKACLLLLSRVGGTCSEVYIFKHVLLSVSILHYNQLCRCFSTVHTITRKPVSWHQNLEEPADARFLNLIHQAAQGPRKRYPDTQTESPEIGRDSERRLNRVRVHSDIAPHKAKAWSWREDDHCLAYFSNSHKKYHHE</sequence>
<evidence type="ECO:0000256" key="7">
    <source>
        <dbReference type="SAM" id="MobiDB-lite"/>
    </source>
</evidence>
<proteinExistence type="inferred from homology"/>
<evidence type="ECO:0000313" key="8">
    <source>
        <dbReference type="Ensembl" id="ENSCAFP00020008395.1"/>
    </source>
</evidence>
<name>A0A8C0QWP2_CANLU</name>
<keyword evidence="3" id="KW-0963">Cytoplasm</keyword>
<evidence type="ECO:0000256" key="3">
    <source>
        <dbReference type="ARBA" id="ARBA00022490"/>
    </source>
</evidence>
<comment type="similarity">
    <text evidence="6">Belongs to the CFAP144 family.</text>
</comment>
<keyword evidence="5" id="KW-0966">Cell projection</keyword>
<dbReference type="InterPro" id="IPR029214">
    <property type="entry name" value="CFAP144"/>
</dbReference>
<dbReference type="GO" id="GO:0005856">
    <property type="term" value="C:cytoskeleton"/>
    <property type="evidence" value="ECO:0007669"/>
    <property type="project" value="UniProtKB-SubCell"/>
</dbReference>
<comment type="subcellular location">
    <subcellularLocation>
        <location evidence="1">Cell projection</location>
        <location evidence="1">Cilium</location>
    </subcellularLocation>
    <subcellularLocation>
        <location evidence="2">Cytoplasm</location>
        <location evidence="2">Cytoskeleton</location>
    </subcellularLocation>
</comment>
<dbReference type="Proteomes" id="UP000694391">
    <property type="component" value="Unplaced"/>
</dbReference>
<keyword evidence="9" id="KW-1185">Reference proteome</keyword>
<evidence type="ECO:0000256" key="2">
    <source>
        <dbReference type="ARBA" id="ARBA00004245"/>
    </source>
</evidence>
<dbReference type="PANTHER" id="PTHR33865:SF3">
    <property type="entry name" value="PROTEIN FAM183B"/>
    <property type="match status" value="1"/>
</dbReference>
<reference evidence="8" key="1">
    <citation type="submission" date="2025-08" db="UniProtKB">
        <authorList>
            <consortium name="Ensembl"/>
        </authorList>
    </citation>
    <scope>IDENTIFICATION</scope>
</reference>
<dbReference type="Ensembl" id="ENSCAFT00020009761.1">
    <property type="protein sequence ID" value="ENSCAFP00020008395.1"/>
    <property type="gene ID" value="ENSCAFG00020006819.1"/>
</dbReference>
<protein>
    <submittedName>
        <fullName evidence="8">Uncharacterized protein</fullName>
    </submittedName>
</protein>
<dbReference type="GeneTree" id="ENSGT00390000006224"/>
<accession>A0A8C0QWP2</accession>
<dbReference type="AlphaFoldDB" id="A0A8C0QWP2"/>
<evidence type="ECO:0000256" key="5">
    <source>
        <dbReference type="ARBA" id="ARBA00023273"/>
    </source>
</evidence>
<dbReference type="Pfam" id="PF14886">
    <property type="entry name" value="FAM183"/>
    <property type="match status" value="1"/>
</dbReference>
<keyword evidence="4" id="KW-0206">Cytoskeleton</keyword>
<organism evidence="8 9">
    <name type="scientific">Canis lupus dingo</name>
    <name type="common">dingo</name>
    <dbReference type="NCBI Taxonomy" id="286419"/>
    <lineage>
        <taxon>Eukaryota</taxon>
        <taxon>Metazoa</taxon>
        <taxon>Chordata</taxon>
        <taxon>Craniata</taxon>
        <taxon>Vertebrata</taxon>
        <taxon>Euteleostomi</taxon>
        <taxon>Mammalia</taxon>
        <taxon>Eutheria</taxon>
        <taxon>Laurasiatheria</taxon>
        <taxon>Carnivora</taxon>
        <taxon>Caniformia</taxon>
        <taxon>Canidae</taxon>
        <taxon>Canis</taxon>
    </lineage>
</organism>
<evidence type="ECO:0000256" key="6">
    <source>
        <dbReference type="ARBA" id="ARBA00034777"/>
    </source>
</evidence>
<reference evidence="8" key="2">
    <citation type="submission" date="2025-09" db="UniProtKB">
        <authorList>
            <consortium name="Ensembl"/>
        </authorList>
    </citation>
    <scope>IDENTIFICATION</scope>
</reference>
<evidence type="ECO:0000256" key="1">
    <source>
        <dbReference type="ARBA" id="ARBA00004138"/>
    </source>
</evidence>
<dbReference type="GO" id="GO:0097546">
    <property type="term" value="C:ciliary base"/>
    <property type="evidence" value="ECO:0007669"/>
    <property type="project" value="TreeGrafter"/>
</dbReference>